<reference evidence="1" key="1">
    <citation type="journal article" date="2021" name="New Phytol.">
        <title>Evolutionary innovations through gain and loss of genes in the ectomycorrhizal Boletales.</title>
        <authorList>
            <person name="Wu G."/>
            <person name="Miyauchi S."/>
            <person name="Morin E."/>
            <person name="Kuo A."/>
            <person name="Drula E."/>
            <person name="Varga T."/>
            <person name="Kohler A."/>
            <person name="Feng B."/>
            <person name="Cao Y."/>
            <person name="Lipzen A."/>
            <person name="Daum C."/>
            <person name="Hundley H."/>
            <person name="Pangilinan J."/>
            <person name="Johnson J."/>
            <person name="Barry K."/>
            <person name="LaButti K."/>
            <person name="Ng V."/>
            <person name="Ahrendt S."/>
            <person name="Min B."/>
            <person name="Choi I.G."/>
            <person name="Park H."/>
            <person name="Plett J.M."/>
            <person name="Magnuson J."/>
            <person name="Spatafora J.W."/>
            <person name="Nagy L.G."/>
            <person name="Henrissat B."/>
            <person name="Grigoriev I.V."/>
            <person name="Yang Z.L."/>
            <person name="Xu J."/>
            <person name="Martin F.M."/>
        </authorList>
    </citation>
    <scope>NUCLEOTIDE SEQUENCE</scope>
    <source>
        <strain evidence="1">ATCC 28755</strain>
    </source>
</reference>
<sequence length="506" mass="57229">MNRELATIECLVAIQIFCGSLQQYDTLTHEADSNRLIAAKLRDLKQSVKDLRLAVRKPSSSPAVLREAIAAVTEEHIKFAEYVNSFALIHRLPNEILVIIFELAVAGHDPNFPCPQYNSRPSEFNISYVSRRWRDIAVNTPSLWTKWSTRITPSNNLMSIYFHRSFNLKVDVDLCYWEADTKTSVCQACASEGQAGKHHVASELLETSMQRFRSLKISDIATSLAELLERIALTVSSSPTPSFMSLTCLSINANFANDLRWKDNLLNFQEFRNILFAAPNLAVLQLADAVIPCSEIMDLEETECIELPSLMRMRLGGPYSEPGLYSTGVLAALKAPRLRCLDFGYSFPEDDVDQLHYAFFKKDHTPRFPSVQELSLSTSDEDEDNTDFFDVVVEAFPTVTDVTLNDTDIRQIGAALDWAIQPSEGGYASDPWPCLQHLSLYQPSDNDLPVICAWLKSRSERIREPRRLSFKVRGPLQNNCKQDVSCLKEMEVYGDLVLEKIELKQL</sequence>
<proteinExistence type="predicted"/>
<name>A0ACB7ZZ64_9AGAM</name>
<dbReference type="EMBL" id="MU268083">
    <property type="protein sequence ID" value="KAH7906018.1"/>
    <property type="molecule type" value="Genomic_DNA"/>
</dbReference>
<keyword evidence="2" id="KW-1185">Reference proteome</keyword>
<gene>
    <name evidence="1" type="ORF">BJ138DRAFT_1163587</name>
</gene>
<dbReference type="Proteomes" id="UP000790377">
    <property type="component" value="Unassembled WGS sequence"/>
</dbReference>
<protein>
    <submittedName>
        <fullName evidence="1">Uncharacterized protein</fullName>
    </submittedName>
</protein>
<comment type="caution">
    <text evidence="1">The sequence shown here is derived from an EMBL/GenBank/DDBJ whole genome shotgun (WGS) entry which is preliminary data.</text>
</comment>
<evidence type="ECO:0000313" key="1">
    <source>
        <dbReference type="EMBL" id="KAH7906018.1"/>
    </source>
</evidence>
<organism evidence="1 2">
    <name type="scientific">Hygrophoropsis aurantiaca</name>
    <dbReference type="NCBI Taxonomy" id="72124"/>
    <lineage>
        <taxon>Eukaryota</taxon>
        <taxon>Fungi</taxon>
        <taxon>Dikarya</taxon>
        <taxon>Basidiomycota</taxon>
        <taxon>Agaricomycotina</taxon>
        <taxon>Agaricomycetes</taxon>
        <taxon>Agaricomycetidae</taxon>
        <taxon>Boletales</taxon>
        <taxon>Coniophorineae</taxon>
        <taxon>Hygrophoropsidaceae</taxon>
        <taxon>Hygrophoropsis</taxon>
    </lineage>
</organism>
<evidence type="ECO:0000313" key="2">
    <source>
        <dbReference type="Proteomes" id="UP000790377"/>
    </source>
</evidence>
<accession>A0ACB7ZZ64</accession>